<dbReference type="Gene3D" id="1.10.510.10">
    <property type="entry name" value="Transferase(Phosphotransferase) domain 1"/>
    <property type="match status" value="1"/>
</dbReference>
<proteinExistence type="predicted"/>
<dbReference type="Gene3D" id="1.10.472.10">
    <property type="entry name" value="Cyclin-like"/>
    <property type="match status" value="1"/>
</dbReference>
<keyword evidence="3" id="KW-0723">Serine/threonine-protein kinase</keyword>
<dbReference type="GO" id="GO:0004674">
    <property type="term" value="F:protein serine/threonine kinase activity"/>
    <property type="evidence" value="ECO:0007669"/>
    <property type="project" value="UniProtKB-KW"/>
</dbReference>
<dbReference type="Gene3D" id="3.30.200.20">
    <property type="entry name" value="Phosphorylase Kinase, domain 1"/>
    <property type="match status" value="1"/>
</dbReference>
<dbReference type="InterPro" id="IPR036915">
    <property type="entry name" value="Cyclin-like_sf"/>
</dbReference>
<protein>
    <submittedName>
        <fullName evidence="3">Putative serine/threonine protein kinase</fullName>
    </submittedName>
</protein>
<keyword evidence="3" id="KW-0418">Kinase</keyword>
<organism evidence="3">
    <name type="scientific">Pithovirus LCPAC201</name>
    <dbReference type="NCBI Taxonomy" id="2506591"/>
    <lineage>
        <taxon>Viruses</taxon>
        <taxon>Pithoviruses</taxon>
    </lineage>
</organism>
<dbReference type="SUPFAM" id="SSF56112">
    <property type="entry name" value="Protein kinase-like (PK-like)"/>
    <property type="match status" value="1"/>
</dbReference>
<dbReference type="Pfam" id="PF00134">
    <property type="entry name" value="Cyclin_N"/>
    <property type="match status" value="1"/>
</dbReference>
<dbReference type="SMART" id="SM00220">
    <property type="entry name" value="S_TKc"/>
    <property type="match status" value="1"/>
</dbReference>
<dbReference type="SUPFAM" id="SSF47954">
    <property type="entry name" value="Cyclin-like"/>
    <property type="match status" value="1"/>
</dbReference>
<reference evidence="3" key="1">
    <citation type="journal article" date="2019" name="MBio">
        <title>Virus Genomes from Deep Sea Sediments Expand the Ocean Megavirome and Support Independent Origins of Viral Gigantism.</title>
        <authorList>
            <person name="Backstrom D."/>
            <person name="Yutin N."/>
            <person name="Jorgensen S.L."/>
            <person name="Dharamshi J."/>
            <person name="Homa F."/>
            <person name="Zaremba-Niedwiedzka K."/>
            <person name="Spang A."/>
            <person name="Wolf Y.I."/>
            <person name="Koonin E.V."/>
            <person name="Ettema T.J."/>
        </authorList>
    </citation>
    <scope>NUCLEOTIDE SEQUENCE</scope>
</reference>
<accession>A0A481Z515</accession>
<name>A0A481Z515_9VIRU</name>
<dbReference type="GO" id="GO:0005524">
    <property type="term" value="F:ATP binding"/>
    <property type="evidence" value="ECO:0007669"/>
    <property type="project" value="InterPro"/>
</dbReference>
<sequence length="672" mass="76736">MINNQIKNYDQKVFLNPSQPRLIVSNSENQINAPNLDGILDSSKMVTNNDFQPGTIISPRNMFPRTDGEASVRGRTISVDFPSHPPSTDVVKPNYPSTSPRTDPNLKQDVHDSTRPFILKEKLAEGSYGVVYKAAYCKMIAITESKQIDHTKIEETSEMLAVKIMTNPVGSDSISGSSIGPPIEMDIMARLRHENLIHMSQITIVDFITPTVTSMGSHPGTTLAISMPLAISNLMDYIEKEKLSLNTKISYIKQILSGLDYLHSEQILHLDLKLENILVLTPSHVVITDFGLSVYADASGRKIFQREAITITYRPPELFKDPHFYERSSDVWSFGMLCLYLMMNVKHIFSDVKPKSIRCKLAREMNDKNRKTTLNGYLRATIPEIGERTVVIDFLDRLLSYRASDRATTKDLLNDPIFRLSKTTVSISKTPAGLSLYPLIWIYPPEKIGIETYLSIDFMIRLMININPLAETFFIGIDIFHRSLSHLYMLYDHFKSSEGTGKFLSEGSSLTEVISLGALTSVWIALKANDYKKWTAKSMAEITSGHYSPERILEMERHIVIGLKGIIYRWNPFKEAKTLDELSVLFETVTNIYRYPHRVPNRNKLLFYSIDVLHQINFSYIYNKSLFYKESLQMTPEIHMQYRFNRDRTEYFHSQIKTTVSILGPPTLIVHN</sequence>
<dbReference type="CDD" id="cd00180">
    <property type="entry name" value="PKc"/>
    <property type="match status" value="1"/>
</dbReference>
<evidence type="ECO:0000259" key="2">
    <source>
        <dbReference type="PROSITE" id="PS50011"/>
    </source>
</evidence>
<feature type="domain" description="Protein kinase" evidence="2">
    <location>
        <begin position="117"/>
        <end position="418"/>
    </location>
</feature>
<dbReference type="PANTHER" id="PTHR44167">
    <property type="entry name" value="OVARIAN-SPECIFIC SERINE/THREONINE-PROTEIN KINASE LOK-RELATED"/>
    <property type="match status" value="1"/>
</dbReference>
<feature type="region of interest" description="Disordered" evidence="1">
    <location>
        <begin position="80"/>
        <end position="110"/>
    </location>
</feature>
<dbReference type="PROSITE" id="PS00108">
    <property type="entry name" value="PROTEIN_KINASE_ST"/>
    <property type="match status" value="1"/>
</dbReference>
<dbReference type="CDD" id="cd00043">
    <property type="entry name" value="CYCLIN_SF"/>
    <property type="match status" value="1"/>
</dbReference>
<dbReference type="PANTHER" id="PTHR44167:SF24">
    <property type="entry name" value="SERINE_THREONINE-PROTEIN KINASE CHK2"/>
    <property type="match status" value="1"/>
</dbReference>
<dbReference type="InterPro" id="IPR011009">
    <property type="entry name" value="Kinase-like_dom_sf"/>
</dbReference>
<dbReference type="InterPro" id="IPR008271">
    <property type="entry name" value="Ser/Thr_kinase_AS"/>
</dbReference>
<dbReference type="Pfam" id="PF00069">
    <property type="entry name" value="Pkinase"/>
    <property type="match status" value="1"/>
</dbReference>
<dbReference type="PROSITE" id="PS50011">
    <property type="entry name" value="PROTEIN_KINASE_DOM"/>
    <property type="match status" value="1"/>
</dbReference>
<keyword evidence="3" id="KW-0808">Transferase</keyword>
<dbReference type="InterPro" id="IPR000719">
    <property type="entry name" value="Prot_kinase_dom"/>
</dbReference>
<dbReference type="InterPro" id="IPR006671">
    <property type="entry name" value="Cyclin_N"/>
</dbReference>
<gene>
    <name evidence="3" type="ORF">LCPAC201_02840</name>
</gene>
<dbReference type="EMBL" id="MK500505">
    <property type="protein sequence ID" value="QBK90983.1"/>
    <property type="molecule type" value="Genomic_DNA"/>
</dbReference>
<evidence type="ECO:0000256" key="1">
    <source>
        <dbReference type="SAM" id="MobiDB-lite"/>
    </source>
</evidence>
<evidence type="ECO:0000313" key="3">
    <source>
        <dbReference type="EMBL" id="QBK90983.1"/>
    </source>
</evidence>